<proteinExistence type="predicted"/>
<dbReference type="AlphaFoldDB" id="A0A915I054"/>
<evidence type="ECO:0000256" key="1">
    <source>
        <dbReference type="SAM" id="MobiDB-lite"/>
    </source>
</evidence>
<evidence type="ECO:0000313" key="3">
    <source>
        <dbReference type="WBParaSite" id="nRc.2.0.1.t07079-RA"/>
    </source>
</evidence>
<evidence type="ECO:0000313" key="2">
    <source>
        <dbReference type="Proteomes" id="UP000887565"/>
    </source>
</evidence>
<name>A0A915I054_ROMCU</name>
<feature type="compositionally biased region" description="Polar residues" evidence="1">
    <location>
        <begin position="1"/>
        <end position="16"/>
    </location>
</feature>
<accession>A0A915I054</accession>
<protein>
    <submittedName>
        <fullName evidence="3">Uncharacterized protein</fullName>
    </submittedName>
</protein>
<organism evidence="2 3">
    <name type="scientific">Romanomermis culicivorax</name>
    <name type="common">Nematode worm</name>
    <dbReference type="NCBI Taxonomy" id="13658"/>
    <lineage>
        <taxon>Eukaryota</taxon>
        <taxon>Metazoa</taxon>
        <taxon>Ecdysozoa</taxon>
        <taxon>Nematoda</taxon>
        <taxon>Enoplea</taxon>
        <taxon>Dorylaimia</taxon>
        <taxon>Mermithida</taxon>
        <taxon>Mermithoidea</taxon>
        <taxon>Mermithidae</taxon>
        <taxon>Romanomermis</taxon>
    </lineage>
</organism>
<reference evidence="3" key="1">
    <citation type="submission" date="2022-11" db="UniProtKB">
        <authorList>
            <consortium name="WormBaseParasite"/>
        </authorList>
    </citation>
    <scope>IDENTIFICATION</scope>
</reference>
<dbReference type="WBParaSite" id="nRc.2.0.1.t07079-RA">
    <property type="protein sequence ID" value="nRc.2.0.1.t07079-RA"/>
    <property type="gene ID" value="nRc.2.0.1.g07079"/>
</dbReference>
<feature type="compositionally biased region" description="Polar residues" evidence="1">
    <location>
        <begin position="29"/>
        <end position="42"/>
    </location>
</feature>
<sequence length="84" mass="9356">MQQSNISSFLAENGRTQPIIGDDERIDSNTELPSRTPSPTCNYENEEVALESDSQAELAASLTTEITSLTIIQRQCKHLKDVFQ</sequence>
<feature type="region of interest" description="Disordered" evidence="1">
    <location>
        <begin position="1"/>
        <end position="42"/>
    </location>
</feature>
<keyword evidence="2" id="KW-1185">Reference proteome</keyword>
<dbReference type="Proteomes" id="UP000887565">
    <property type="component" value="Unplaced"/>
</dbReference>